<dbReference type="Gene3D" id="3.40.50.720">
    <property type="entry name" value="NAD(P)-binding Rossmann-like Domain"/>
    <property type="match status" value="1"/>
</dbReference>
<name>A0A3T0N9K9_9RHOB</name>
<dbReference type="InterPro" id="IPR036291">
    <property type="entry name" value="NAD(P)-bd_dom_sf"/>
</dbReference>
<geneLocation type="plasmid" evidence="3 4">
    <name>pW43A</name>
</geneLocation>
<dbReference type="AlphaFoldDB" id="A0A3T0N9K9"/>
<evidence type="ECO:0000256" key="1">
    <source>
        <dbReference type="SAM" id="MobiDB-lite"/>
    </source>
</evidence>
<sequence>MRMTRILVTGGAGFIGSHLVPALLAQGHELRILDSLSPQIHGAVPEGTGWLNATPGWSSSAAASRYAKTWPAPSTASRPSCTWPRKPAPGNRCMKSAAMPRKTCRAPPS</sequence>
<dbReference type="InterPro" id="IPR001509">
    <property type="entry name" value="Epimerase_deHydtase"/>
</dbReference>
<dbReference type="Pfam" id="PF01370">
    <property type="entry name" value="Epimerase"/>
    <property type="match status" value="1"/>
</dbReference>
<dbReference type="Proteomes" id="UP000283063">
    <property type="component" value="Plasmid pW43A"/>
</dbReference>
<evidence type="ECO:0000313" key="3">
    <source>
        <dbReference type="EMBL" id="AZV80707.1"/>
    </source>
</evidence>
<reference evidence="3 4" key="1">
    <citation type="submission" date="2018-10" db="EMBL/GenBank/DDBJ databases">
        <title>Parasedimentitalea marina sp. nov., a psychrophilic bacterium isolated from deep seawater of the New Britain Trench.</title>
        <authorList>
            <person name="Cao J."/>
        </authorList>
    </citation>
    <scope>NUCLEOTIDE SEQUENCE [LARGE SCALE GENOMIC DNA]</scope>
    <source>
        <strain evidence="3 4">W43</strain>
        <plasmid evidence="3 4">pW43A</plasmid>
    </source>
</reference>
<protein>
    <submittedName>
        <fullName evidence="3">NAD(P)-dependent oxidoreductase</fullName>
    </submittedName>
</protein>
<dbReference type="EMBL" id="CP033220">
    <property type="protein sequence ID" value="AZV80707.1"/>
    <property type="molecule type" value="Genomic_DNA"/>
</dbReference>
<evidence type="ECO:0000259" key="2">
    <source>
        <dbReference type="Pfam" id="PF01370"/>
    </source>
</evidence>
<keyword evidence="4" id="KW-1185">Reference proteome</keyword>
<dbReference type="KEGG" id="sedi:EBB79_21900"/>
<keyword evidence="3" id="KW-0614">Plasmid</keyword>
<feature type="domain" description="NAD-dependent epimerase/dehydratase" evidence="2">
    <location>
        <begin position="6"/>
        <end position="41"/>
    </location>
</feature>
<gene>
    <name evidence="3" type="ORF">EBB79_21900</name>
</gene>
<accession>A0A3T0N9K9</accession>
<organism evidence="3 4">
    <name type="scientific">Parasedimentitalea marina</name>
    <dbReference type="NCBI Taxonomy" id="2483033"/>
    <lineage>
        <taxon>Bacteria</taxon>
        <taxon>Pseudomonadati</taxon>
        <taxon>Pseudomonadota</taxon>
        <taxon>Alphaproteobacteria</taxon>
        <taxon>Rhodobacterales</taxon>
        <taxon>Paracoccaceae</taxon>
        <taxon>Parasedimentitalea</taxon>
    </lineage>
</organism>
<dbReference type="SUPFAM" id="SSF51735">
    <property type="entry name" value="NAD(P)-binding Rossmann-fold domains"/>
    <property type="match status" value="1"/>
</dbReference>
<proteinExistence type="predicted"/>
<feature type="region of interest" description="Disordered" evidence="1">
    <location>
        <begin position="72"/>
        <end position="109"/>
    </location>
</feature>
<dbReference type="OrthoDB" id="9795501at2"/>
<evidence type="ECO:0000313" key="4">
    <source>
        <dbReference type="Proteomes" id="UP000283063"/>
    </source>
</evidence>